<keyword evidence="5" id="KW-0597">Phosphoprotein</keyword>
<feature type="compositionally biased region" description="Basic and acidic residues" evidence="7">
    <location>
        <begin position="123"/>
        <end position="136"/>
    </location>
</feature>
<organism evidence="9 11">
    <name type="scientific">Trichuris suis</name>
    <name type="common">pig whipworm</name>
    <dbReference type="NCBI Taxonomy" id="68888"/>
    <lineage>
        <taxon>Eukaryota</taxon>
        <taxon>Metazoa</taxon>
        <taxon>Ecdysozoa</taxon>
        <taxon>Nematoda</taxon>
        <taxon>Enoplea</taxon>
        <taxon>Dorylaimia</taxon>
        <taxon>Trichinellida</taxon>
        <taxon>Trichuridae</taxon>
        <taxon>Trichuris</taxon>
    </lineage>
</organism>
<dbReference type="PANTHER" id="PTHR12356">
    <property type="entry name" value="NUCLEAR MOVEMENT PROTEIN NUDC"/>
    <property type="match status" value="1"/>
</dbReference>
<accession>A0A085LU39</accession>
<evidence type="ECO:0000256" key="5">
    <source>
        <dbReference type="ARBA" id="ARBA00022553"/>
    </source>
</evidence>
<dbReference type="Proteomes" id="UP000030758">
    <property type="component" value="Unassembled WGS sequence"/>
</dbReference>
<evidence type="ECO:0000313" key="11">
    <source>
        <dbReference type="Proteomes" id="UP000030764"/>
    </source>
</evidence>
<dbReference type="Pfam" id="PF14050">
    <property type="entry name" value="Nudc_N"/>
    <property type="match status" value="1"/>
</dbReference>
<name>A0A085LU39_9BILA</name>
<feature type="domain" description="CS" evidence="8">
    <location>
        <begin position="163"/>
        <end position="252"/>
    </location>
</feature>
<dbReference type="GO" id="GO:0005737">
    <property type="term" value="C:cytoplasm"/>
    <property type="evidence" value="ECO:0007669"/>
    <property type="project" value="UniProtKB-SubCell"/>
</dbReference>
<evidence type="ECO:0000259" key="8">
    <source>
        <dbReference type="PROSITE" id="PS51203"/>
    </source>
</evidence>
<evidence type="ECO:0000256" key="7">
    <source>
        <dbReference type="SAM" id="MobiDB-lite"/>
    </source>
</evidence>
<dbReference type="FunFam" id="2.60.40.790:FF:000001">
    <property type="entry name" value="Nuclear migration protein nudC"/>
    <property type="match status" value="1"/>
</dbReference>
<dbReference type="InterPro" id="IPR007052">
    <property type="entry name" value="CS_dom"/>
</dbReference>
<evidence type="ECO:0000256" key="4">
    <source>
        <dbReference type="ARBA" id="ARBA00022490"/>
    </source>
</evidence>
<feature type="region of interest" description="Disordered" evidence="7">
    <location>
        <begin position="73"/>
        <end position="167"/>
    </location>
</feature>
<dbReference type="Proteomes" id="UP000030764">
    <property type="component" value="Unassembled WGS sequence"/>
</dbReference>
<dbReference type="Gene3D" id="2.60.40.790">
    <property type="match status" value="1"/>
</dbReference>
<gene>
    <name evidence="9" type="ORF">M513_10619</name>
    <name evidence="10" type="ORF">M514_10619</name>
</gene>
<feature type="compositionally biased region" description="Basic and acidic residues" evidence="7">
    <location>
        <begin position="73"/>
        <end position="98"/>
    </location>
</feature>
<evidence type="ECO:0000313" key="10">
    <source>
        <dbReference type="EMBL" id="KFD69708.1"/>
    </source>
</evidence>
<evidence type="ECO:0000256" key="1">
    <source>
        <dbReference type="ARBA" id="ARBA00004496"/>
    </source>
</evidence>
<keyword evidence="11" id="KW-1185">Reference proteome</keyword>
<reference evidence="9 11" key="1">
    <citation type="journal article" date="2014" name="Nat. Genet.">
        <title>Genome and transcriptome of the porcine whipworm Trichuris suis.</title>
        <authorList>
            <person name="Jex A.R."/>
            <person name="Nejsum P."/>
            <person name="Schwarz E.M."/>
            <person name="Hu L."/>
            <person name="Young N.D."/>
            <person name="Hall R.S."/>
            <person name="Korhonen P.K."/>
            <person name="Liao S."/>
            <person name="Thamsborg S."/>
            <person name="Xia J."/>
            <person name="Xu P."/>
            <person name="Wang S."/>
            <person name="Scheerlinck J.P."/>
            <person name="Hofmann A."/>
            <person name="Sternberg P.W."/>
            <person name="Wang J."/>
            <person name="Gasser R.B."/>
        </authorList>
    </citation>
    <scope>NUCLEOTIDE SEQUENCE [LARGE SCALE GENOMIC DNA]</scope>
    <source>
        <strain evidence="10">DCEP-RM93F</strain>
        <strain evidence="9">DCEP-RM93M</strain>
    </source>
</reference>
<comment type="similarity">
    <text evidence="2">Belongs to the nudC family.</text>
</comment>
<dbReference type="Pfam" id="PF04969">
    <property type="entry name" value="CS"/>
    <property type="match status" value="1"/>
</dbReference>
<dbReference type="AlphaFoldDB" id="A0A085LU39"/>
<dbReference type="SUPFAM" id="SSF49764">
    <property type="entry name" value="HSP20-like chaperones"/>
    <property type="match status" value="1"/>
</dbReference>
<dbReference type="InterPro" id="IPR037898">
    <property type="entry name" value="NudC_fam"/>
</dbReference>
<evidence type="ECO:0000313" key="9">
    <source>
        <dbReference type="EMBL" id="KFD48485.1"/>
    </source>
</evidence>
<dbReference type="GO" id="GO:0006457">
    <property type="term" value="P:protein folding"/>
    <property type="evidence" value="ECO:0007669"/>
    <property type="project" value="TreeGrafter"/>
</dbReference>
<dbReference type="InterPro" id="IPR008978">
    <property type="entry name" value="HSP20-like_chaperone"/>
</dbReference>
<evidence type="ECO:0000256" key="2">
    <source>
        <dbReference type="ARBA" id="ARBA00010513"/>
    </source>
</evidence>
<dbReference type="GO" id="GO:0051082">
    <property type="term" value="F:unfolded protein binding"/>
    <property type="evidence" value="ECO:0007669"/>
    <property type="project" value="TreeGrafter"/>
</dbReference>
<comment type="subcellular location">
    <subcellularLocation>
        <location evidence="1">Cytoplasm</location>
    </subcellularLocation>
</comment>
<keyword evidence="4" id="KW-0963">Cytoplasm</keyword>
<evidence type="ECO:0000256" key="3">
    <source>
        <dbReference type="ARBA" id="ARBA00017641"/>
    </source>
</evidence>
<dbReference type="PROSITE" id="PS51203">
    <property type="entry name" value="CS"/>
    <property type="match status" value="1"/>
</dbReference>
<dbReference type="InterPro" id="IPR025934">
    <property type="entry name" value="NudC_N_dom"/>
</dbReference>
<proteinExistence type="inferred from homology"/>
<dbReference type="EMBL" id="KL363292">
    <property type="protein sequence ID" value="KFD48485.1"/>
    <property type="molecule type" value="Genomic_DNA"/>
</dbReference>
<sequence>MDELFLSDRYDGPLFTIAQDLGAGGPKILDVLFSFLARKTDFYNVPDLKKVEKALIEKFNAYKDVGLKNAISKQREREEQERKRREKIAAEKQKREQELQSNKIVELTDEEASELSAKLQKNQPEKKDDSHTKNEVHPTQSTDSDKEDELSPGCLRPNSGNGADLPDYSWTQTLKEVQVPLKTKVPLKSRDVHCVIDAKHLKVGVRGQPPIIDGELYNKIKIEESMWTLEDGKVAAVHLEKLDKMNWWEKLVTTDTPIDTKKVCPENSKLSDLDGETRAMVEKMMVDQQRREMGSCQLIRRWTFPRQSLTDRSWRFLAADANWPAVNGSLDFVYSENVLLLISGPYVPPEVASLHGGRVVRNGLEDFFVNREMAIVSFGAHLHLPIFSAYMALVGGPHSQKPFGSLGAL</sequence>
<protein>
    <recommendedName>
        <fullName evidence="3">Nuclear migration protein nudC</fullName>
    </recommendedName>
    <alternativeName>
        <fullName evidence="6">Nuclear distribution protein C homolog</fullName>
    </alternativeName>
</protein>
<dbReference type="EMBL" id="KL367493">
    <property type="protein sequence ID" value="KFD69708.1"/>
    <property type="molecule type" value="Genomic_DNA"/>
</dbReference>
<evidence type="ECO:0000256" key="6">
    <source>
        <dbReference type="ARBA" id="ARBA00030427"/>
    </source>
</evidence>
<dbReference type="PANTHER" id="PTHR12356:SF3">
    <property type="entry name" value="NUCLEAR MIGRATION PROTEIN NUDC"/>
    <property type="match status" value="1"/>
</dbReference>